<dbReference type="EMBL" id="KV419410">
    <property type="protein sequence ID" value="KZS92500.1"/>
    <property type="molecule type" value="Genomic_DNA"/>
</dbReference>
<keyword evidence="1" id="KW-1133">Transmembrane helix</keyword>
<name>A0A164TMM0_9AGAM</name>
<evidence type="ECO:0000313" key="3">
    <source>
        <dbReference type="EMBL" id="KZS92500.1"/>
    </source>
</evidence>
<evidence type="ECO:0000256" key="1">
    <source>
        <dbReference type="SAM" id="Phobius"/>
    </source>
</evidence>
<gene>
    <name evidence="3" type="ORF">SISNIDRAFT_115690</name>
</gene>
<proteinExistence type="predicted"/>
<keyword evidence="4" id="KW-1185">Reference proteome</keyword>
<keyword evidence="1" id="KW-0812">Transmembrane</keyword>
<feature type="transmembrane region" description="Helical" evidence="1">
    <location>
        <begin position="226"/>
        <end position="249"/>
    </location>
</feature>
<keyword evidence="2" id="KW-0732">Signal</keyword>
<evidence type="ECO:0008006" key="5">
    <source>
        <dbReference type="Google" id="ProtNLM"/>
    </source>
</evidence>
<accession>A0A164TMM0</accession>
<feature type="chain" id="PRO_5007853411" description="Dickkopf N-terminal cysteine-rich domain-containing protein" evidence="2">
    <location>
        <begin position="17"/>
        <end position="293"/>
    </location>
</feature>
<evidence type="ECO:0000256" key="2">
    <source>
        <dbReference type="SAM" id="SignalP"/>
    </source>
</evidence>
<organism evidence="3 4">
    <name type="scientific">Sistotremastrum niveocremeum HHB9708</name>
    <dbReference type="NCBI Taxonomy" id="1314777"/>
    <lineage>
        <taxon>Eukaryota</taxon>
        <taxon>Fungi</taxon>
        <taxon>Dikarya</taxon>
        <taxon>Basidiomycota</taxon>
        <taxon>Agaricomycotina</taxon>
        <taxon>Agaricomycetes</taxon>
        <taxon>Sistotremastrales</taxon>
        <taxon>Sistotremastraceae</taxon>
        <taxon>Sertulicium</taxon>
        <taxon>Sertulicium niveocremeum</taxon>
    </lineage>
</organism>
<dbReference type="AlphaFoldDB" id="A0A164TMM0"/>
<protein>
    <recommendedName>
        <fullName evidence="5">Dickkopf N-terminal cysteine-rich domain-containing protein</fullName>
    </recommendedName>
</protein>
<dbReference type="STRING" id="1314777.A0A164TMM0"/>
<keyword evidence="1" id="KW-0472">Membrane</keyword>
<dbReference type="Proteomes" id="UP000076722">
    <property type="component" value="Unassembled WGS sequence"/>
</dbReference>
<evidence type="ECO:0000313" key="4">
    <source>
        <dbReference type="Proteomes" id="UP000076722"/>
    </source>
</evidence>
<reference evidence="3 4" key="1">
    <citation type="journal article" date="2016" name="Mol. Biol. Evol.">
        <title>Comparative Genomics of Early-Diverging Mushroom-Forming Fungi Provides Insights into the Origins of Lignocellulose Decay Capabilities.</title>
        <authorList>
            <person name="Nagy L.G."/>
            <person name="Riley R."/>
            <person name="Tritt A."/>
            <person name="Adam C."/>
            <person name="Daum C."/>
            <person name="Floudas D."/>
            <person name="Sun H."/>
            <person name="Yadav J.S."/>
            <person name="Pangilinan J."/>
            <person name="Larsson K.H."/>
            <person name="Matsuura K."/>
            <person name="Barry K."/>
            <person name="Labutti K."/>
            <person name="Kuo R."/>
            <person name="Ohm R.A."/>
            <person name="Bhattacharya S.S."/>
            <person name="Shirouzu T."/>
            <person name="Yoshinaga Y."/>
            <person name="Martin F.M."/>
            <person name="Grigoriev I.V."/>
            <person name="Hibbett D.S."/>
        </authorList>
    </citation>
    <scope>NUCLEOTIDE SEQUENCE [LARGE SCALE GENOMIC DNA]</scope>
    <source>
        <strain evidence="3 4">HHB9708</strain>
    </source>
</reference>
<sequence length="293" mass="31951">MLWLLGFSFALQACAGTVGQGGNCSTVHTRLNPITHALMSDCDAQTFCSPTLQQCVPRLCRRDSWPFGYPDGVTIPPLCATGNYCPDEEDACKPLIPVGSPCQMNRDDECAPGPNTATYASSQNFNGSICLRSTCFYANVTLGLPCIIDTTVYSGSGPNGERLTSNVTRDNCVKPGSYCDPSNTTCQMTKPTGASCSMDSECQSDDCGNNNVCDTAPGEPVMIPTWQYVLTTLAIVTADLCVVGILLMIHRRIRLHKWTEMQDYYREQTRYRQSIISLHGGAIPETAQSFEKF</sequence>
<feature type="signal peptide" evidence="2">
    <location>
        <begin position="1"/>
        <end position="16"/>
    </location>
</feature>
<dbReference type="OrthoDB" id="195231at2759"/>